<dbReference type="InterPro" id="IPR032710">
    <property type="entry name" value="NTF2-like_dom_sf"/>
</dbReference>
<evidence type="ECO:0000313" key="3">
    <source>
        <dbReference type="EMBL" id="SQI36297.1"/>
    </source>
</evidence>
<feature type="domain" description="SnoaL-like" evidence="2">
    <location>
        <begin position="25"/>
        <end position="147"/>
    </location>
</feature>
<sequence>MFATDHVGRVAGTSEQKEPAVLTDSKDERDIYRAIVRIARAMDQRDWAVIENIAVPEATGDFGTGPLRSATEIIALLRNFLDDCGPTQHMIGNVLIEIDENTATSRAYVADMHLGAGDLAGQFFRTLGDYHDSWIRTSEGWRLTNRTKKHNGVLGNIAVLAHASSPDATRA</sequence>
<dbReference type="SUPFAM" id="SSF54427">
    <property type="entry name" value="NTF2-like"/>
    <property type="match status" value="1"/>
</dbReference>
<dbReference type="AlphaFoldDB" id="A0A2X4U8Z7"/>
<evidence type="ECO:0000259" key="2">
    <source>
        <dbReference type="Pfam" id="PF13577"/>
    </source>
</evidence>
<organism evidence="3 4">
    <name type="scientific">Rhodococcus coprophilus</name>
    <dbReference type="NCBI Taxonomy" id="38310"/>
    <lineage>
        <taxon>Bacteria</taxon>
        <taxon>Bacillati</taxon>
        <taxon>Actinomycetota</taxon>
        <taxon>Actinomycetes</taxon>
        <taxon>Mycobacteriales</taxon>
        <taxon>Nocardiaceae</taxon>
        <taxon>Rhodococcus</taxon>
    </lineage>
</organism>
<dbReference type="EMBL" id="LS483468">
    <property type="protein sequence ID" value="SQI36297.1"/>
    <property type="molecule type" value="Genomic_DNA"/>
</dbReference>
<evidence type="ECO:0000313" key="4">
    <source>
        <dbReference type="Proteomes" id="UP000249091"/>
    </source>
</evidence>
<gene>
    <name evidence="3" type="ORF">NCTC10994_03293</name>
</gene>
<name>A0A2X4U8Z7_9NOCA</name>
<protein>
    <submittedName>
        <fullName evidence="3">Dehydratase</fullName>
    </submittedName>
</protein>
<accession>A0A2X4U8Z7</accession>
<dbReference type="RefSeq" id="WP_084722673.1">
    <property type="nucleotide sequence ID" value="NZ_JAFBBL010000001.1"/>
</dbReference>
<dbReference type="Gene3D" id="3.10.450.50">
    <property type="match status" value="1"/>
</dbReference>
<dbReference type="Proteomes" id="UP000249091">
    <property type="component" value="Chromosome 1"/>
</dbReference>
<dbReference type="InterPro" id="IPR037401">
    <property type="entry name" value="SnoaL-like"/>
</dbReference>
<keyword evidence="4" id="KW-1185">Reference proteome</keyword>
<dbReference type="Pfam" id="PF13577">
    <property type="entry name" value="SnoaL_4"/>
    <property type="match status" value="1"/>
</dbReference>
<proteinExistence type="predicted"/>
<dbReference type="KEGG" id="rcr:NCTC10994_03293"/>
<reference evidence="3 4" key="1">
    <citation type="submission" date="2018-06" db="EMBL/GenBank/DDBJ databases">
        <authorList>
            <consortium name="Pathogen Informatics"/>
            <person name="Doyle S."/>
        </authorList>
    </citation>
    <scope>NUCLEOTIDE SEQUENCE [LARGE SCALE GENOMIC DNA]</scope>
    <source>
        <strain evidence="3 4">NCTC10994</strain>
    </source>
</reference>
<evidence type="ECO:0000256" key="1">
    <source>
        <dbReference type="SAM" id="MobiDB-lite"/>
    </source>
</evidence>
<feature type="region of interest" description="Disordered" evidence="1">
    <location>
        <begin position="1"/>
        <end position="23"/>
    </location>
</feature>
<dbReference type="STRING" id="1219011.GCA_001895045_03439"/>